<dbReference type="EMBL" id="BGPR01001832">
    <property type="protein sequence ID" value="GBM62746.1"/>
    <property type="molecule type" value="Genomic_DNA"/>
</dbReference>
<reference evidence="1 2" key="1">
    <citation type="journal article" date="2019" name="Sci. Rep.">
        <title>Orb-weaving spider Araneus ventricosus genome elucidates the spidroin gene catalogue.</title>
        <authorList>
            <person name="Kono N."/>
            <person name="Nakamura H."/>
            <person name="Ohtoshi R."/>
            <person name="Moran D.A.P."/>
            <person name="Shinohara A."/>
            <person name="Yoshida Y."/>
            <person name="Fujiwara M."/>
            <person name="Mori M."/>
            <person name="Tomita M."/>
            <person name="Arakawa K."/>
        </authorList>
    </citation>
    <scope>NUCLEOTIDE SEQUENCE [LARGE SCALE GENOMIC DNA]</scope>
</reference>
<keyword evidence="2" id="KW-1185">Reference proteome</keyword>
<dbReference type="Proteomes" id="UP000499080">
    <property type="component" value="Unassembled WGS sequence"/>
</dbReference>
<organism evidence="1 2">
    <name type="scientific">Araneus ventricosus</name>
    <name type="common">Orbweaver spider</name>
    <name type="synonym">Epeira ventricosa</name>
    <dbReference type="NCBI Taxonomy" id="182803"/>
    <lineage>
        <taxon>Eukaryota</taxon>
        <taxon>Metazoa</taxon>
        <taxon>Ecdysozoa</taxon>
        <taxon>Arthropoda</taxon>
        <taxon>Chelicerata</taxon>
        <taxon>Arachnida</taxon>
        <taxon>Araneae</taxon>
        <taxon>Araneomorphae</taxon>
        <taxon>Entelegynae</taxon>
        <taxon>Araneoidea</taxon>
        <taxon>Araneidae</taxon>
        <taxon>Araneus</taxon>
    </lineage>
</organism>
<sequence length="104" mass="11583">MDSSSPFPLFTSLLVGDMNDRPFISPLRVPLMTTRPTVFSPLSDQQPAETSPTSIEVTWPVTAVLRVRELNEYKTLAHARINLIPSPSVNKEKPPVTAALIFFF</sequence>
<dbReference type="AlphaFoldDB" id="A0A4Y2HBT0"/>
<evidence type="ECO:0000313" key="2">
    <source>
        <dbReference type="Proteomes" id="UP000499080"/>
    </source>
</evidence>
<evidence type="ECO:0000313" key="1">
    <source>
        <dbReference type="EMBL" id="GBM62746.1"/>
    </source>
</evidence>
<name>A0A4Y2HBT0_ARAVE</name>
<accession>A0A4Y2HBT0</accession>
<gene>
    <name evidence="1" type="ORF">AVEN_63320_1</name>
</gene>
<protein>
    <submittedName>
        <fullName evidence="1">Uncharacterized protein</fullName>
    </submittedName>
</protein>
<proteinExistence type="predicted"/>
<comment type="caution">
    <text evidence="1">The sequence shown here is derived from an EMBL/GenBank/DDBJ whole genome shotgun (WGS) entry which is preliminary data.</text>
</comment>